<sequence>LENIAQLWQQAVEAGHGEEDLAVIYRYLKAQ</sequence>
<reference evidence="1 2" key="1">
    <citation type="submission" date="2019-11" db="EMBL/GenBank/DDBJ databases">
        <title>Draft Genome Sequence of Plant Growth-Promoting Rhizosphere-Associated Bacteria.</title>
        <authorList>
            <person name="Vasilyev I.Y."/>
            <person name="Radchenko V."/>
            <person name="Ilnitskaya E.V."/>
        </authorList>
    </citation>
    <scope>NUCLEOTIDE SEQUENCE [LARGE SCALE GENOMIC DNA]</scope>
    <source>
        <strain evidence="1 2">VRA_MhP_f</strain>
    </source>
</reference>
<evidence type="ECO:0000313" key="1">
    <source>
        <dbReference type="EMBL" id="MSE19093.1"/>
    </source>
</evidence>
<name>A0A7X2MTH4_ENTAG</name>
<dbReference type="Proteomes" id="UP000461948">
    <property type="component" value="Unassembled WGS sequence"/>
</dbReference>
<comment type="caution">
    <text evidence="1">The sequence shown here is derived from an EMBL/GenBank/DDBJ whole genome shotgun (WGS) entry which is preliminary data.</text>
</comment>
<dbReference type="AlphaFoldDB" id="A0A7X2MTH4"/>
<feature type="non-terminal residue" evidence="1">
    <location>
        <position position="1"/>
    </location>
</feature>
<evidence type="ECO:0000313" key="2">
    <source>
        <dbReference type="Proteomes" id="UP000461948"/>
    </source>
</evidence>
<dbReference type="InterPro" id="IPR013328">
    <property type="entry name" value="6PGD_dom2"/>
</dbReference>
<proteinExistence type="predicted"/>
<dbReference type="Gene3D" id="1.10.1040.10">
    <property type="entry name" value="N-(1-d-carboxylethyl)-l-norvaline Dehydrogenase, domain 2"/>
    <property type="match status" value="1"/>
</dbReference>
<gene>
    <name evidence="1" type="ORF">GKC49_29515</name>
</gene>
<protein>
    <submittedName>
        <fullName evidence="1">NAD(P)-dependent oxidoreductase</fullName>
    </submittedName>
</protein>
<dbReference type="EMBL" id="WKLC01002377">
    <property type="protein sequence ID" value="MSE19093.1"/>
    <property type="molecule type" value="Genomic_DNA"/>
</dbReference>
<organism evidence="1 2">
    <name type="scientific">Enterobacter agglomerans</name>
    <name type="common">Erwinia herbicola</name>
    <name type="synonym">Pantoea agglomerans</name>
    <dbReference type="NCBI Taxonomy" id="549"/>
    <lineage>
        <taxon>Bacteria</taxon>
        <taxon>Pseudomonadati</taxon>
        <taxon>Pseudomonadota</taxon>
        <taxon>Gammaproteobacteria</taxon>
        <taxon>Enterobacterales</taxon>
        <taxon>Erwiniaceae</taxon>
        <taxon>Pantoea</taxon>
        <taxon>Pantoea agglomerans group</taxon>
    </lineage>
</organism>
<accession>A0A7X2MTH4</accession>